<dbReference type="GeneID" id="60323310"/>
<organism evidence="1 2">
    <name type="scientific">Mycobacterium phage Amohnition</name>
    <dbReference type="NCBI Taxonomy" id="2015874"/>
    <lineage>
        <taxon>Viruses</taxon>
        <taxon>Duplodnaviria</taxon>
        <taxon>Heunggongvirae</taxon>
        <taxon>Uroviricota</taxon>
        <taxon>Caudoviricetes</taxon>
        <taxon>Weiservirinae</taxon>
        <taxon>Amginevirus</taxon>
        <taxon>Amginevirus amohnition</taxon>
    </lineage>
</organism>
<reference evidence="1 2" key="1">
    <citation type="submission" date="2017-05" db="EMBL/GenBank/DDBJ databases">
        <authorList>
            <person name="Paudel S."/>
            <person name="Amoh N.Y."/>
            <person name="Buchser W.J."/>
            <person name="Forsyth M.H."/>
            <person name="Saha M.S."/>
            <person name="Stoner T.H."/>
            <person name="Garlena R.A."/>
            <person name="Russell D.A."/>
            <person name="Pope W.H."/>
            <person name="Jacobs-Sera D."/>
            <person name="Hatfull G.F."/>
        </authorList>
    </citation>
    <scope>NUCLEOTIDE SEQUENCE [LARGE SCALE GENOMIC DNA]</scope>
</reference>
<dbReference type="KEGG" id="vg:60323310"/>
<accession>A0A222ZNF2</accession>
<sequence>MTPTVGRIVHYHRPGLLGAEPLAALVTKADGTDRVGLVAFDPTNRLQHFLSAVPYAERPTPGCWNWPPRA</sequence>
<dbReference type="EMBL" id="MF140398">
    <property type="protein sequence ID" value="ASR86284.1"/>
    <property type="molecule type" value="Genomic_DNA"/>
</dbReference>
<keyword evidence="2" id="KW-1185">Reference proteome</keyword>
<gene>
    <name evidence="1" type="primary">2</name>
    <name evidence="1" type="ORF">SEA_AMOHNITION_2</name>
</gene>
<evidence type="ECO:0000313" key="1">
    <source>
        <dbReference type="EMBL" id="ASR86284.1"/>
    </source>
</evidence>
<dbReference type="Proteomes" id="UP000224432">
    <property type="component" value="Segment"/>
</dbReference>
<evidence type="ECO:0000313" key="2">
    <source>
        <dbReference type="Proteomes" id="UP000224432"/>
    </source>
</evidence>
<protein>
    <submittedName>
        <fullName evidence="1">Uncharacterized protein</fullName>
    </submittedName>
</protein>
<dbReference type="RefSeq" id="YP_009951867.1">
    <property type="nucleotide sequence ID" value="NC_051606.1"/>
</dbReference>
<proteinExistence type="predicted"/>
<name>A0A222ZNF2_9CAUD</name>